<dbReference type="CDD" id="cd03216">
    <property type="entry name" value="ABC_Carb_Monos_I"/>
    <property type="match status" value="1"/>
</dbReference>
<evidence type="ECO:0000256" key="2">
    <source>
        <dbReference type="ARBA" id="ARBA00004533"/>
    </source>
</evidence>
<evidence type="ECO:0000256" key="11">
    <source>
        <dbReference type="RuleBase" id="RU367029"/>
    </source>
</evidence>
<dbReference type="STRING" id="1209989.TepRe1_1838"/>
<dbReference type="Pfam" id="PF00005">
    <property type="entry name" value="ABC_tran"/>
    <property type="match status" value="2"/>
</dbReference>
<dbReference type="GO" id="GO:0016887">
    <property type="term" value="F:ATP hydrolysis activity"/>
    <property type="evidence" value="ECO:0007669"/>
    <property type="project" value="InterPro"/>
</dbReference>
<protein>
    <recommendedName>
        <fullName evidence="11">Ribose/galactose/methyl galactoside import ATP-binding protein</fullName>
        <ecNumber evidence="11">7.5.2.11</ecNumber>
    </recommendedName>
</protein>
<dbReference type="KEGG" id="tae:TepiRe1_1980"/>
<keyword evidence="5 11" id="KW-0762">Sugar transport</keyword>
<dbReference type="PANTHER" id="PTHR43790">
    <property type="entry name" value="CARBOHYDRATE TRANSPORT ATP-BINDING PROTEIN MG119-RELATED"/>
    <property type="match status" value="1"/>
</dbReference>
<dbReference type="InterPro" id="IPR003593">
    <property type="entry name" value="AAA+_ATPase"/>
</dbReference>
<keyword evidence="8 11" id="KW-0067">ATP-binding</keyword>
<dbReference type="EC" id="7.5.2.11" evidence="11"/>
<dbReference type="GO" id="GO:0043211">
    <property type="term" value="F:ABC-type carbohydrate transporter activity"/>
    <property type="evidence" value="ECO:0007669"/>
    <property type="project" value="UniProtKB-UniRule"/>
</dbReference>
<comment type="function">
    <text evidence="11">Part of an ABC transporter complex involved in carbohydrate import. Could be involved in ribose, galactose and/or methyl galactoside import. Responsible for energy coupling to the transport system.</text>
</comment>
<keyword evidence="6" id="KW-0677">Repeat</keyword>
<dbReference type="Proteomes" id="UP000010802">
    <property type="component" value="Chromosome"/>
</dbReference>
<evidence type="ECO:0000256" key="8">
    <source>
        <dbReference type="ARBA" id="ARBA00022840"/>
    </source>
</evidence>
<comment type="subcellular location">
    <subcellularLocation>
        <location evidence="2">Cell inner membrane</location>
    </subcellularLocation>
    <subcellularLocation>
        <location evidence="1 11">Cell membrane</location>
        <topology evidence="1 11">Peripheral membrane protein</topology>
    </subcellularLocation>
</comment>
<evidence type="ECO:0000256" key="6">
    <source>
        <dbReference type="ARBA" id="ARBA00022737"/>
    </source>
</evidence>
<evidence type="ECO:0000313" key="14">
    <source>
        <dbReference type="Proteomes" id="UP000010802"/>
    </source>
</evidence>
<keyword evidence="14" id="KW-1185">Reference proteome</keyword>
<comment type="catalytic activity">
    <reaction evidence="11">
        <text>D-galactose(out) + ATP + H2O = D-galactose(in) + ADP + phosphate + H(+)</text>
        <dbReference type="Rhea" id="RHEA:60156"/>
        <dbReference type="ChEBI" id="CHEBI:4139"/>
        <dbReference type="ChEBI" id="CHEBI:15377"/>
        <dbReference type="ChEBI" id="CHEBI:15378"/>
        <dbReference type="ChEBI" id="CHEBI:30616"/>
        <dbReference type="ChEBI" id="CHEBI:43474"/>
        <dbReference type="ChEBI" id="CHEBI:456216"/>
        <dbReference type="EC" id="7.5.2.11"/>
    </reaction>
</comment>
<dbReference type="GO" id="GO:0015749">
    <property type="term" value="P:monosaccharide transmembrane transport"/>
    <property type="evidence" value="ECO:0007669"/>
    <property type="project" value="UniProtKB-ARBA"/>
</dbReference>
<gene>
    <name evidence="13" type="primary">mglA</name>
    <name evidence="13" type="ordered locus">TEPIRE1_1980</name>
</gene>
<dbReference type="InterPro" id="IPR017871">
    <property type="entry name" value="ABC_transporter-like_CS"/>
</dbReference>
<sequence>MHSLKFPKPTSNLKKVRTMTQEHILEMQNISKSFPGVQALDNITLKLKPGTVHALVGENGAGKSTLMKCLFGLYTPDKGRIILDGKTVEFKTAKDAIENGISMIHQELQPIPHRSVMENIWLGRFPTKKIIGIPAVDHKKMYKDTKTLIEELKIDINPTTLVSKLSVSQIQAVEIAKAVSYKSKIIIMDEPTSSLTENEVENLFRIIKDLKAHGVAIIYISHKIEEILEISDEITIMRDGKKIGTWPVQELTIDTIITKMVGRELTHRFPPRKNIPGETIMKVENLTSINPRSFKNVTFDLKRGEVLGIGGLVGAQRTELVEAIFGIRNISKGKIYIKDKEVTINHPFDAKQKGLALLTEDRRSTGIFPMLSVEENVLIAALHKYLKLNFIVDKKTSSTAVKAAVEKLQIKTPSIKTQIQYLSGGNQQKAIFSRWLLTEPEILILDEPTRGIDVGAKYEIYTIITDLTRQGKSIIMISSEMPELIGMSDRIMVMCEGKVSGFIDGKRANQETIMKYATQFA</sequence>
<evidence type="ECO:0000313" key="13">
    <source>
        <dbReference type="EMBL" id="CDI40865.1"/>
    </source>
</evidence>
<dbReference type="FunFam" id="3.40.50.300:FF:000126">
    <property type="entry name" value="Galactose/methyl galactoside import ATP-binding protein MglA"/>
    <property type="match status" value="1"/>
</dbReference>
<dbReference type="Gene3D" id="3.40.50.300">
    <property type="entry name" value="P-loop containing nucleotide triphosphate hydrolases"/>
    <property type="match status" value="2"/>
</dbReference>
<reference evidence="14" key="1">
    <citation type="journal article" date="2013" name="Genome Announc.">
        <title>First genome sequence of a syntrophic acetate-oxidizing bacterium, Tepidanaerobacter acetatoxydans strain Re1.</title>
        <authorList>
            <person name="Manzoor S."/>
            <person name="Bongcam-Rudloff E."/>
            <person name="Schnurer A."/>
            <person name="Muller B."/>
        </authorList>
    </citation>
    <scope>NUCLEOTIDE SEQUENCE [LARGE SCALE GENOMIC DNA]</scope>
    <source>
        <strain evidence="14">Re1</strain>
    </source>
</reference>
<dbReference type="FunFam" id="3.40.50.300:FF:000127">
    <property type="entry name" value="Ribose import ATP-binding protein RbsA"/>
    <property type="match status" value="1"/>
</dbReference>
<evidence type="ECO:0000256" key="7">
    <source>
        <dbReference type="ARBA" id="ARBA00022741"/>
    </source>
</evidence>
<evidence type="ECO:0000256" key="5">
    <source>
        <dbReference type="ARBA" id="ARBA00022597"/>
    </source>
</evidence>
<proteinExistence type="inferred from homology"/>
<dbReference type="CDD" id="cd03215">
    <property type="entry name" value="ABC_Carb_Monos_II"/>
    <property type="match status" value="1"/>
</dbReference>
<keyword evidence="4 11" id="KW-1003">Cell membrane</keyword>
<comment type="similarity">
    <text evidence="11">Belongs to the ABC transporter superfamily.</text>
</comment>
<keyword evidence="9 11" id="KW-1278">Translocase</keyword>
<evidence type="ECO:0000256" key="10">
    <source>
        <dbReference type="ARBA" id="ARBA00023136"/>
    </source>
</evidence>
<organism evidence="13 14">
    <name type="scientific">Tepidanaerobacter acetatoxydans (strain DSM 21804 / JCM 16047 / Re1)</name>
    <dbReference type="NCBI Taxonomy" id="1209989"/>
    <lineage>
        <taxon>Bacteria</taxon>
        <taxon>Bacillati</taxon>
        <taxon>Bacillota</taxon>
        <taxon>Clostridia</taxon>
        <taxon>Thermosediminibacterales</taxon>
        <taxon>Tepidanaerobacteraceae</taxon>
        <taxon>Tepidanaerobacter</taxon>
    </lineage>
</organism>
<evidence type="ECO:0000256" key="3">
    <source>
        <dbReference type="ARBA" id="ARBA00022448"/>
    </source>
</evidence>
<evidence type="ECO:0000259" key="12">
    <source>
        <dbReference type="PROSITE" id="PS50893"/>
    </source>
</evidence>
<dbReference type="SMART" id="SM00382">
    <property type="entry name" value="AAA"/>
    <property type="match status" value="2"/>
</dbReference>
<dbReference type="GO" id="GO:0005886">
    <property type="term" value="C:plasma membrane"/>
    <property type="evidence" value="ECO:0007669"/>
    <property type="project" value="UniProtKB-SubCell"/>
</dbReference>
<dbReference type="HOGENOM" id="CLU_000604_92_3_9"/>
<dbReference type="PROSITE" id="PS00211">
    <property type="entry name" value="ABC_TRANSPORTER_1"/>
    <property type="match status" value="1"/>
</dbReference>
<dbReference type="InterPro" id="IPR027417">
    <property type="entry name" value="P-loop_NTPase"/>
</dbReference>
<feature type="domain" description="ABC transporter" evidence="12">
    <location>
        <begin position="25"/>
        <end position="264"/>
    </location>
</feature>
<dbReference type="InterPro" id="IPR050107">
    <property type="entry name" value="ABC_carbohydrate_import_ATPase"/>
</dbReference>
<dbReference type="EMBL" id="HF563609">
    <property type="protein sequence ID" value="CDI40865.1"/>
    <property type="molecule type" value="Genomic_DNA"/>
</dbReference>
<dbReference type="InterPro" id="IPR003439">
    <property type="entry name" value="ABC_transporter-like_ATP-bd"/>
</dbReference>
<evidence type="ECO:0000256" key="4">
    <source>
        <dbReference type="ARBA" id="ARBA00022475"/>
    </source>
</evidence>
<accession>U4QJE3</accession>
<feature type="domain" description="ABC transporter" evidence="12">
    <location>
        <begin position="275"/>
        <end position="521"/>
    </location>
</feature>
<name>U4QJE3_TEPAE</name>
<dbReference type="eggNOG" id="COG1129">
    <property type="taxonomic scope" value="Bacteria"/>
</dbReference>
<dbReference type="PANTHER" id="PTHR43790:SF7">
    <property type="entry name" value="GALACTOSE_METHYL GALACTOSIDE IMPORT ATP-BINDING PROTEIN MGLA"/>
    <property type="match status" value="1"/>
</dbReference>
<evidence type="ECO:0000256" key="1">
    <source>
        <dbReference type="ARBA" id="ARBA00004202"/>
    </source>
</evidence>
<evidence type="ECO:0000256" key="9">
    <source>
        <dbReference type="ARBA" id="ARBA00022967"/>
    </source>
</evidence>
<dbReference type="AlphaFoldDB" id="U4QJE3"/>
<dbReference type="SUPFAM" id="SSF52540">
    <property type="entry name" value="P-loop containing nucleoside triphosphate hydrolases"/>
    <property type="match status" value="2"/>
</dbReference>
<dbReference type="PROSITE" id="PS50893">
    <property type="entry name" value="ABC_TRANSPORTER_2"/>
    <property type="match status" value="2"/>
</dbReference>
<keyword evidence="3 11" id="KW-0813">Transport</keyword>
<dbReference type="GO" id="GO:0005524">
    <property type="term" value="F:ATP binding"/>
    <property type="evidence" value="ECO:0007669"/>
    <property type="project" value="UniProtKB-UniRule"/>
</dbReference>
<keyword evidence="7 11" id="KW-0547">Nucleotide-binding</keyword>
<keyword evidence="10 11" id="KW-0472">Membrane</keyword>